<dbReference type="Gene3D" id="2.130.10.10">
    <property type="entry name" value="YVTN repeat-like/Quinoprotein amine dehydrogenase"/>
    <property type="match status" value="2"/>
</dbReference>
<dbReference type="SMART" id="SM00320">
    <property type="entry name" value="WD40"/>
    <property type="match status" value="3"/>
</dbReference>
<organism evidence="4 5">
    <name type="scientific">Bionectria ochroleuca</name>
    <name type="common">Gliocladium roseum</name>
    <dbReference type="NCBI Taxonomy" id="29856"/>
    <lineage>
        <taxon>Eukaryota</taxon>
        <taxon>Fungi</taxon>
        <taxon>Dikarya</taxon>
        <taxon>Ascomycota</taxon>
        <taxon>Pezizomycotina</taxon>
        <taxon>Sordariomycetes</taxon>
        <taxon>Hypocreomycetidae</taxon>
        <taxon>Hypocreales</taxon>
        <taxon>Bionectriaceae</taxon>
        <taxon>Clonostachys</taxon>
    </lineage>
</organism>
<gene>
    <name evidence="4" type="ORF">IM811_009438</name>
</gene>
<feature type="repeat" description="WD" evidence="3">
    <location>
        <begin position="57"/>
        <end position="98"/>
    </location>
</feature>
<feature type="repeat" description="WD" evidence="3">
    <location>
        <begin position="27"/>
        <end position="56"/>
    </location>
</feature>
<evidence type="ECO:0000313" key="5">
    <source>
        <dbReference type="Proteomes" id="UP000616885"/>
    </source>
</evidence>
<feature type="repeat" description="WD" evidence="3">
    <location>
        <begin position="99"/>
        <end position="140"/>
    </location>
</feature>
<dbReference type="PROSITE" id="PS00678">
    <property type="entry name" value="WD_REPEATS_1"/>
    <property type="match status" value="3"/>
</dbReference>
<dbReference type="PROSITE" id="PS50082">
    <property type="entry name" value="WD_REPEATS_2"/>
    <property type="match status" value="3"/>
</dbReference>
<dbReference type="InterPro" id="IPR019775">
    <property type="entry name" value="WD40_repeat_CS"/>
</dbReference>
<dbReference type="PROSITE" id="PS50294">
    <property type="entry name" value="WD_REPEATS_REGION"/>
    <property type="match status" value="2"/>
</dbReference>
<dbReference type="InterPro" id="IPR001680">
    <property type="entry name" value="WD40_rpt"/>
</dbReference>
<dbReference type="SUPFAM" id="SSF50978">
    <property type="entry name" value="WD40 repeat-like"/>
    <property type="match status" value="1"/>
</dbReference>
<evidence type="ECO:0000256" key="3">
    <source>
        <dbReference type="PROSITE-ProRule" id="PRU00221"/>
    </source>
</evidence>
<sequence>MSMYTSRLTALPAKATFGQARRDSRVLSADDKWLASGSYDKTVKVWDTATGVCLQTFEGHSHWVYSVVFSADNERLASGSLDNTIKVWDTATGVCLQTLEGHSNWVSSVVFSADGKRLASGSDDETIKVWDAATGVWLQTLVVERTPTYLSFDPSTNSRISTGIGSLNLNLSHTMEGVCFGYLQSIDRRFRLSWGRLSWGRQLLLAAEEAVY</sequence>
<dbReference type="InterPro" id="IPR020472">
    <property type="entry name" value="WD40_PAC1"/>
</dbReference>
<dbReference type="PANTHER" id="PTHR19848">
    <property type="entry name" value="WD40 REPEAT PROTEIN"/>
    <property type="match status" value="1"/>
</dbReference>
<reference evidence="4" key="1">
    <citation type="submission" date="2020-10" db="EMBL/GenBank/DDBJ databases">
        <title>High-Quality Genome Resource of Clonostachys rosea strain S41 by Oxford Nanopore Long-Read Sequencing.</title>
        <authorList>
            <person name="Wang H."/>
        </authorList>
    </citation>
    <scope>NUCLEOTIDE SEQUENCE</scope>
    <source>
        <strain evidence="4">S41</strain>
    </source>
</reference>
<keyword evidence="1 3" id="KW-0853">WD repeat</keyword>
<dbReference type="CDD" id="cd00200">
    <property type="entry name" value="WD40"/>
    <property type="match status" value="1"/>
</dbReference>
<name>A0A8H7K1E8_BIOOC</name>
<dbReference type="EMBL" id="JADCTT010000021">
    <property type="protein sequence ID" value="KAF9742415.1"/>
    <property type="molecule type" value="Genomic_DNA"/>
</dbReference>
<dbReference type="Proteomes" id="UP000616885">
    <property type="component" value="Unassembled WGS sequence"/>
</dbReference>
<dbReference type="InterPro" id="IPR015943">
    <property type="entry name" value="WD40/YVTN_repeat-like_dom_sf"/>
</dbReference>
<accession>A0A8H7K1E8</accession>
<dbReference type="InterPro" id="IPR036322">
    <property type="entry name" value="WD40_repeat_dom_sf"/>
</dbReference>
<evidence type="ECO:0000313" key="4">
    <source>
        <dbReference type="EMBL" id="KAF9742415.1"/>
    </source>
</evidence>
<proteinExistence type="predicted"/>
<evidence type="ECO:0008006" key="6">
    <source>
        <dbReference type="Google" id="ProtNLM"/>
    </source>
</evidence>
<keyword evidence="2" id="KW-0677">Repeat</keyword>
<protein>
    <recommendedName>
        <fullName evidence="6">Anaphase-promoting complex subunit 4 WD40 domain-containing protein</fullName>
    </recommendedName>
</protein>
<dbReference type="PRINTS" id="PR00320">
    <property type="entry name" value="GPROTEINBRPT"/>
</dbReference>
<evidence type="ECO:0000256" key="1">
    <source>
        <dbReference type="ARBA" id="ARBA00022574"/>
    </source>
</evidence>
<comment type="caution">
    <text evidence="4">The sequence shown here is derived from an EMBL/GenBank/DDBJ whole genome shotgun (WGS) entry which is preliminary data.</text>
</comment>
<dbReference type="AlphaFoldDB" id="A0A8H7K1E8"/>
<dbReference type="PANTHER" id="PTHR19848:SF8">
    <property type="entry name" value="F-BOX AND WD REPEAT DOMAIN CONTAINING 7"/>
    <property type="match status" value="1"/>
</dbReference>
<evidence type="ECO:0000256" key="2">
    <source>
        <dbReference type="ARBA" id="ARBA00022737"/>
    </source>
</evidence>
<dbReference type="Pfam" id="PF00400">
    <property type="entry name" value="WD40"/>
    <property type="match status" value="3"/>
</dbReference>